<keyword evidence="1" id="KW-0812">Transmembrane</keyword>
<dbReference type="Proteomes" id="UP001519924">
    <property type="component" value="Unassembled WGS sequence"/>
</dbReference>
<keyword evidence="1" id="KW-1133">Transmembrane helix</keyword>
<protein>
    <submittedName>
        <fullName evidence="2">Uncharacterized protein</fullName>
    </submittedName>
</protein>
<keyword evidence="1" id="KW-0472">Membrane</keyword>
<name>A0ABS7F6T5_9PROT</name>
<dbReference type="RefSeq" id="WP_220119100.1">
    <property type="nucleotide sequence ID" value="NZ_JAHZUY010000089.1"/>
</dbReference>
<evidence type="ECO:0000313" key="3">
    <source>
        <dbReference type="Proteomes" id="UP001519924"/>
    </source>
</evidence>
<organism evidence="2 3">
    <name type="scientific">Caldovatus aquaticus</name>
    <dbReference type="NCBI Taxonomy" id="2865671"/>
    <lineage>
        <taxon>Bacteria</taxon>
        <taxon>Pseudomonadati</taxon>
        <taxon>Pseudomonadota</taxon>
        <taxon>Alphaproteobacteria</taxon>
        <taxon>Acetobacterales</taxon>
        <taxon>Roseomonadaceae</taxon>
        <taxon>Caldovatus</taxon>
    </lineage>
</organism>
<dbReference type="EMBL" id="JAHZUY010000089">
    <property type="protein sequence ID" value="MBW8271331.1"/>
    <property type="molecule type" value="Genomic_DNA"/>
</dbReference>
<evidence type="ECO:0000313" key="2">
    <source>
        <dbReference type="EMBL" id="MBW8271331.1"/>
    </source>
</evidence>
<comment type="caution">
    <text evidence="2">The sequence shown here is derived from an EMBL/GenBank/DDBJ whole genome shotgun (WGS) entry which is preliminary data.</text>
</comment>
<reference evidence="2 3" key="1">
    <citation type="submission" date="2021-08" db="EMBL/GenBank/DDBJ databases">
        <title>Caldovatus sediminis gen. nov., sp. nov., a moderately thermophilic bacterium isolated from a hot spring.</title>
        <authorList>
            <person name="Hu C.-J."/>
            <person name="Li W.-J."/>
            <person name="Xian W.-D."/>
        </authorList>
    </citation>
    <scope>NUCLEOTIDE SEQUENCE [LARGE SCALE GENOMIC DNA]</scope>
    <source>
        <strain evidence="2 3">SYSU G05006</strain>
    </source>
</reference>
<accession>A0ABS7F6T5</accession>
<sequence>MTPIHIEPTWWISVVEIPVVAALFHMLHGLRRDLQARMDRADERESDALGRTREDLAAFKLEVARTYVPLSLVRELDRRLAQQLLRIEEKLEEVSRAATAAAAALAAAQRAAQAAPRGGAAARLGDAAEDAA</sequence>
<feature type="transmembrane region" description="Helical" evidence="1">
    <location>
        <begin position="12"/>
        <end position="30"/>
    </location>
</feature>
<evidence type="ECO:0000256" key="1">
    <source>
        <dbReference type="SAM" id="Phobius"/>
    </source>
</evidence>
<proteinExistence type="predicted"/>
<gene>
    <name evidence="2" type="ORF">K1J50_17790</name>
</gene>
<keyword evidence="3" id="KW-1185">Reference proteome</keyword>